<dbReference type="AlphaFoldDB" id="A0A183CWV7"/>
<sequence length="118" mass="12865">LLSAHFSAVAGASRENLRTRPSQAGLIHHDVIHEDSKADLPVGRHPVSGDPPPSFESGAAQKHLAARTATWQSRYRHKLYKRQSRLETHIAAVHEKLALKSSKSSGSQILPATAVHNQ</sequence>
<accession>A0A183CWV7</accession>
<feature type="region of interest" description="Disordered" evidence="1">
    <location>
        <begin position="39"/>
        <end position="63"/>
    </location>
</feature>
<proteinExistence type="predicted"/>
<organism evidence="2">
    <name type="scientific">Gongylonema pulchrum</name>
    <dbReference type="NCBI Taxonomy" id="637853"/>
    <lineage>
        <taxon>Eukaryota</taxon>
        <taxon>Metazoa</taxon>
        <taxon>Ecdysozoa</taxon>
        <taxon>Nematoda</taxon>
        <taxon>Chromadorea</taxon>
        <taxon>Rhabditida</taxon>
        <taxon>Spirurina</taxon>
        <taxon>Spiruromorpha</taxon>
        <taxon>Spiruroidea</taxon>
        <taxon>Gongylonematidae</taxon>
        <taxon>Gongylonema</taxon>
    </lineage>
</organism>
<evidence type="ECO:0000256" key="1">
    <source>
        <dbReference type="SAM" id="MobiDB-lite"/>
    </source>
</evidence>
<dbReference type="WBParaSite" id="GPUH_0000094801-mRNA-1">
    <property type="protein sequence ID" value="GPUH_0000094801-mRNA-1"/>
    <property type="gene ID" value="GPUH_0000094801"/>
</dbReference>
<name>A0A183CWV7_9BILA</name>
<reference evidence="2" key="1">
    <citation type="submission" date="2016-06" db="UniProtKB">
        <authorList>
            <consortium name="WormBaseParasite"/>
        </authorList>
    </citation>
    <scope>IDENTIFICATION</scope>
</reference>
<protein>
    <submittedName>
        <fullName evidence="2">Transposase</fullName>
    </submittedName>
</protein>
<evidence type="ECO:0000313" key="2">
    <source>
        <dbReference type="WBParaSite" id="GPUH_0000094801-mRNA-1"/>
    </source>
</evidence>